<name>S5ZZU4_9SPIR</name>
<dbReference type="AlphaFoldDB" id="S5ZZU4"/>
<dbReference type="Proteomes" id="UP000015620">
    <property type="component" value="Chromosome"/>
</dbReference>
<feature type="chain" id="PRO_5004545576" evidence="1">
    <location>
        <begin position="21"/>
        <end position="165"/>
    </location>
</feature>
<dbReference type="KEGG" id="tped:TPE_1378"/>
<evidence type="ECO:0000313" key="3">
    <source>
        <dbReference type="EMBL" id="AGT43873.1"/>
    </source>
</evidence>
<dbReference type="PATRIC" id="fig|1291379.3.peg.1368"/>
<gene>
    <name evidence="3" type="ORF">TPE_1378</name>
</gene>
<evidence type="ECO:0000313" key="4">
    <source>
        <dbReference type="Proteomes" id="UP000015620"/>
    </source>
</evidence>
<evidence type="ECO:0000259" key="2">
    <source>
        <dbReference type="Pfam" id="PF18050"/>
    </source>
</evidence>
<dbReference type="Pfam" id="PF18050">
    <property type="entry name" value="Cyclophil_like2"/>
    <property type="match status" value="1"/>
</dbReference>
<dbReference type="EMBL" id="CP004120">
    <property type="protein sequence ID" value="AGT43873.1"/>
    <property type="molecule type" value="Genomic_DNA"/>
</dbReference>
<dbReference type="RefSeq" id="WP_020965173.1">
    <property type="nucleotide sequence ID" value="NC_022097.1"/>
</dbReference>
<accession>S5ZZU4</accession>
<dbReference type="STRING" id="1291379.TPE_1378"/>
<dbReference type="InterPro" id="IPR041183">
    <property type="entry name" value="Cyclophilin-like"/>
</dbReference>
<dbReference type="HOGENOM" id="CLU_099043_2_1_12"/>
<reference evidence="3 4" key="1">
    <citation type="journal article" date="2013" name="PLoS ONE">
        <title>Genome-Wide Relatedness of Treponema pedis, from Gingiva and Necrotic Skin Lesions of Pigs, with the Human Oral Pathogen Treponema denticola.</title>
        <authorList>
            <person name="Svartstrom O."/>
            <person name="Mushtaq M."/>
            <person name="Pringle M."/>
            <person name="Segerman B."/>
        </authorList>
    </citation>
    <scope>NUCLEOTIDE SEQUENCE [LARGE SCALE GENOMIC DNA]</scope>
    <source>
        <strain evidence="3">T A4</strain>
    </source>
</reference>
<proteinExistence type="predicted"/>
<protein>
    <submittedName>
        <fullName evidence="3">Putative lipoprotein</fullName>
    </submittedName>
</protein>
<feature type="domain" description="Cyclophilin-like" evidence="2">
    <location>
        <begin position="54"/>
        <end position="160"/>
    </location>
</feature>
<keyword evidence="4" id="KW-1185">Reference proteome</keyword>
<dbReference type="GeneID" id="301089953"/>
<organism evidence="3 4">
    <name type="scientific">Treponema pedis str. T A4</name>
    <dbReference type="NCBI Taxonomy" id="1291379"/>
    <lineage>
        <taxon>Bacteria</taxon>
        <taxon>Pseudomonadati</taxon>
        <taxon>Spirochaetota</taxon>
        <taxon>Spirochaetia</taxon>
        <taxon>Spirochaetales</taxon>
        <taxon>Treponemataceae</taxon>
        <taxon>Treponema</taxon>
    </lineage>
</organism>
<feature type="signal peptide" evidence="1">
    <location>
        <begin position="1"/>
        <end position="20"/>
    </location>
</feature>
<keyword evidence="3" id="KW-0449">Lipoprotein</keyword>
<dbReference type="InterPro" id="IPR029000">
    <property type="entry name" value="Cyclophilin-like_dom_sf"/>
</dbReference>
<evidence type="ECO:0000256" key="1">
    <source>
        <dbReference type="SAM" id="SignalP"/>
    </source>
</evidence>
<dbReference type="SUPFAM" id="SSF50891">
    <property type="entry name" value="Cyclophilin-like"/>
    <property type="match status" value="1"/>
</dbReference>
<dbReference type="Gene3D" id="2.40.100.20">
    <property type="match status" value="1"/>
</dbReference>
<keyword evidence="1" id="KW-0732">Signal</keyword>
<sequence length="165" mass="17998">MKKFFIILAAFFLCISAAFTLGTKTDEAFKSVKHAASTQGVNDMKISITITSESGKHTLTAALSDNSSAAAFYELLKKNTITVNMQDYGNFEKVGRLPQSLPHNDMQITTSAGDIILYQGNKITVYYDVNSWNFTLLGKIDGITQAELKKILGTGDITAVFAVLK</sequence>